<protein>
    <submittedName>
        <fullName evidence="10">Tyrosylprotein sulfotransferase isoform 1</fullName>
    </submittedName>
</protein>
<keyword evidence="9" id="KW-0732">Signal</keyword>
<proteinExistence type="predicted"/>
<dbReference type="FunCoup" id="A0A061GYP2">
    <property type="interactions" value="860"/>
</dbReference>
<dbReference type="InParanoid" id="A0A061GYP2"/>
<feature type="region of interest" description="Disordered" evidence="7">
    <location>
        <begin position="364"/>
        <end position="409"/>
    </location>
</feature>
<keyword evidence="6" id="KW-0325">Glycoprotein</keyword>
<dbReference type="HOGENOM" id="CLU_038430_0_0_1"/>
<dbReference type="GO" id="GO:0010366">
    <property type="term" value="P:negative regulation of ethylene biosynthetic process"/>
    <property type="evidence" value="ECO:0007669"/>
    <property type="project" value="EnsemblPlants"/>
</dbReference>
<evidence type="ECO:0000256" key="3">
    <source>
        <dbReference type="ARBA" id="ARBA00022692"/>
    </source>
</evidence>
<sequence length="540" mass="61769">MDPTLKSTVLLMLLGLVVNVLSITDSEHCQNVVKKWAFTSLDHEVKEDKHTLNDLLFFLHVPRTGGRTYFHCFLKKLYSNSLECPRSYDKLRFDPSKAKCRLLTTHDDYSITSKLPRDRTSVVTILRNPVDRVFSTYEFSVEVAARFLVHPNLTSATQMTGRLRSKTNGVSTLDIWPWKYLVPWMREDLFARFYPFLGTHFSRHQFSLPSLKDSIVLSVLRASQFAMTKTYQICIHFRDARKARVINDINSSDPYNMEDMVMPLLDYIDNPIAHEIVHNGATFQIAGLTNNSYLPEAHEVRHCVEKYKKLGEYVLQVAKKRLDNMLYVGLTEDHRKSATMFANVVGAQVISQLVESNAIGEGAAVNKSEQSTSFSDSEVDGNDHQNITSDEKGDEAATSSDDNEVKQETMSVGKLMETYEVCISGLRKTQARRRIASLKRISPANFTKEARLQVPQMVLQQIQRLNNLDLELYEYAQGIFAKQHEQAAEKMFDPDTLGSMFIYSGGTKLWDVILWTMPFVLLFIFIVFVNAKRRTLKVKI</sequence>
<dbReference type="GO" id="GO:0008476">
    <property type="term" value="F:protein-tyrosine sulfotransferase activity"/>
    <property type="evidence" value="ECO:0007669"/>
    <property type="project" value="EnsemblPlants"/>
</dbReference>
<comment type="subcellular location">
    <subcellularLocation>
        <location evidence="1">Membrane</location>
        <topology evidence="1">Single-pass membrane protein</topology>
    </subcellularLocation>
</comment>
<evidence type="ECO:0000313" key="11">
    <source>
        <dbReference type="Proteomes" id="UP000026915"/>
    </source>
</evidence>
<evidence type="ECO:0000256" key="6">
    <source>
        <dbReference type="ARBA" id="ARBA00023180"/>
    </source>
</evidence>
<dbReference type="InterPro" id="IPR010635">
    <property type="entry name" value="Heparan_SO4-6-sulfoTrfase"/>
</dbReference>
<evidence type="ECO:0000256" key="7">
    <source>
        <dbReference type="SAM" id="MobiDB-lite"/>
    </source>
</evidence>
<dbReference type="GO" id="GO:0010082">
    <property type="term" value="P:regulation of root meristem growth"/>
    <property type="evidence" value="ECO:0007669"/>
    <property type="project" value="EnsemblPlants"/>
</dbReference>
<feature type="chain" id="PRO_5001599503" evidence="9">
    <location>
        <begin position="23"/>
        <end position="540"/>
    </location>
</feature>
<keyword evidence="11" id="KW-1185">Reference proteome</keyword>
<feature type="compositionally biased region" description="Polar residues" evidence="7">
    <location>
        <begin position="367"/>
        <end position="376"/>
    </location>
</feature>
<dbReference type="GO" id="GO:0017095">
    <property type="term" value="F:heparan sulfate 6-sulfotransferase activity"/>
    <property type="evidence" value="ECO:0000318"/>
    <property type="project" value="GO_Central"/>
</dbReference>
<feature type="signal peptide" evidence="9">
    <location>
        <begin position="1"/>
        <end position="22"/>
    </location>
</feature>
<dbReference type="InterPro" id="IPR027417">
    <property type="entry name" value="P-loop_NTPase"/>
</dbReference>
<dbReference type="STRING" id="3641.A0A061GYP2"/>
<dbReference type="Gene3D" id="3.40.50.300">
    <property type="entry name" value="P-loop containing nucleotide triphosphate hydrolases"/>
    <property type="match status" value="1"/>
</dbReference>
<dbReference type="eggNOG" id="ENOG502QVVW">
    <property type="taxonomic scope" value="Eukaryota"/>
</dbReference>
<organism evidence="10 11">
    <name type="scientific">Theobroma cacao</name>
    <name type="common">Cacao</name>
    <name type="synonym">Cocoa</name>
    <dbReference type="NCBI Taxonomy" id="3641"/>
    <lineage>
        <taxon>Eukaryota</taxon>
        <taxon>Viridiplantae</taxon>
        <taxon>Streptophyta</taxon>
        <taxon>Embryophyta</taxon>
        <taxon>Tracheophyta</taxon>
        <taxon>Spermatophyta</taxon>
        <taxon>Magnoliopsida</taxon>
        <taxon>eudicotyledons</taxon>
        <taxon>Gunneridae</taxon>
        <taxon>Pentapetalae</taxon>
        <taxon>rosids</taxon>
        <taxon>malvids</taxon>
        <taxon>Malvales</taxon>
        <taxon>Malvaceae</taxon>
        <taxon>Byttnerioideae</taxon>
        <taxon>Theobroma</taxon>
    </lineage>
</organism>
<dbReference type="GO" id="GO:0005794">
    <property type="term" value="C:Golgi apparatus"/>
    <property type="evidence" value="ECO:0007669"/>
    <property type="project" value="EnsemblPlants"/>
</dbReference>
<dbReference type="PANTHER" id="PTHR12812:SF0">
    <property type="entry name" value="HEPARAN-SULFATE 6-O-SULFOTRANSFERASE"/>
    <property type="match status" value="1"/>
</dbReference>
<evidence type="ECO:0000313" key="10">
    <source>
        <dbReference type="EMBL" id="EOY34382.1"/>
    </source>
</evidence>
<dbReference type="PANTHER" id="PTHR12812">
    <property type="entry name" value="HEPARAN SULFATE 6-O-SULFOTRANSFERASE 3"/>
    <property type="match status" value="1"/>
</dbReference>
<evidence type="ECO:0000256" key="1">
    <source>
        <dbReference type="ARBA" id="ARBA00004167"/>
    </source>
</evidence>
<gene>
    <name evidence="10" type="ORF">TCM_042070</name>
</gene>
<accession>A0A061GYP2</accession>
<keyword evidence="2" id="KW-0808">Transferase</keyword>
<feature type="transmembrane region" description="Helical" evidence="8">
    <location>
        <begin position="512"/>
        <end position="531"/>
    </location>
</feature>
<keyword evidence="5 8" id="KW-0472">Membrane</keyword>
<dbReference type="GO" id="GO:0055070">
    <property type="term" value="P:copper ion homeostasis"/>
    <property type="evidence" value="ECO:0007669"/>
    <property type="project" value="EnsemblPlants"/>
</dbReference>
<reference evidence="10 11" key="1">
    <citation type="journal article" date="2013" name="Genome Biol.">
        <title>The genome sequence of the most widely cultivated cacao type and its use to identify candidate genes regulating pod color.</title>
        <authorList>
            <person name="Motamayor J.C."/>
            <person name="Mockaitis K."/>
            <person name="Schmutz J."/>
            <person name="Haiminen N."/>
            <person name="Iii D.L."/>
            <person name="Cornejo O."/>
            <person name="Findley S.D."/>
            <person name="Zheng P."/>
            <person name="Utro F."/>
            <person name="Royaert S."/>
            <person name="Saski C."/>
            <person name="Jenkins J."/>
            <person name="Podicheti R."/>
            <person name="Zhao M."/>
            <person name="Scheffler B.E."/>
            <person name="Stack J.C."/>
            <person name="Feltus F.A."/>
            <person name="Mustiga G.M."/>
            <person name="Amores F."/>
            <person name="Phillips W."/>
            <person name="Marelli J.P."/>
            <person name="May G.D."/>
            <person name="Shapiro H."/>
            <person name="Ma J."/>
            <person name="Bustamante C.D."/>
            <person name="Schnell R.J."/>
            <person name="Main D."/>
            <person name="Gilbert D."/>
            <person name="Parida L."/>
            <person name="Kuhn D.N."/>
        </authorList>
    </citation>
    <scope>NUCLEOTIDE SEQUENCE [LARGE SCALE GENOMIC DNA]</scope>
    <source>
        <strain evidence="11">cv. Matina 1-6</strain>
    </source>
</reference>
<dbReference type="GO" id="GO:0009733">
    <property type="term" value="P:response to auxin"/>
    <property type="evidence" value="ECO:0007669"/>
    <property type="project" value="EnsemblPlants"/>
</dbReference>
<dbReference type="GO" id="GO:0045087">
    <property type="term" value="P:innate immune response"/>
    <property type="evidence" value="ECO:0007669"/>
    <property type="project" value="EnsemblPlants"/>
</dbReference>
<dbReference type="EMBL" id="CM001887">
    <property type="protein sequence ID" value="EOY34382.1"/>
    <property type="molecule type" value="Genomic_DNA"/>
</dbReference>
<keyword evidence="3 8" id="KW-0812">Transmembrane</keyword>
<evidence type="ECO:0000256" key="9">
    <source>
        <dbReference type="SAM" id="SignalP"/>
    </source>
</evidence>
<dbReference type="SUPFAM" id="SSF52540">
    <property type="entry name" value="P-loop containing nucleoside triphosphate hydrolases"/>
    <property type="match status" value="1"/>
</dbReference>
<dbReference type="GO" id="GO:0010468">
    <property type="term" value="P:regulation of gene expression"/>
    <property type="evidence" value="ECO:0007669"/>
    <property type="project" value="EnsemblPlants"/>
</dbReference>
<dbReference type="GO" id="GO:0019827">
    <property type="term" value="P:stem cell population maintenance"/>
    <property type="evidence" value="ECO:0007669"/>
    <property type="project" value="EnsemblPlants"/>
</dbReference>
<dbReference type="Gramene" id="EOY34382">
    <property type="protein sequence ID" value="EOY34382"/>
    <property type="gene ID" value="TCM_042070"/>
</dbReference>
<dbReference type="AlphaFoldDB" id="A0A061GYP2"/>
<evidence type="ECO:0000256" key="5">
    <source>
        <dbReference type="ARBA" id="ARBA00023136"/>
    </source>
</evidence>
<dbReference type="OMA" id="SCSPWKV"/>
<evidence type="ECO:0000256" key="2">
    <source>
        <dbReference type="ARBA" id="ARBA00022679"/>
    </source>
</evidence>
<evidence type="ECO:0000256" key="8">
    <source>
        <dbReference type="SAM" id="Phobius"/>
    </source>
</evidence>
<keyword evidence="4 8" id="KW-1133">Transmembrane helix</keyword>
<dbReference type="Proteomes" id="UP000026915">
    <property type="component" value="Chromosome 9"/>
</dbReference>
<dbReference type="GO" id="GO:0016020">
    <property type="term" value="C:membrane"/>
    <property type="evidence" value="ECO:0007669"/>
    <property type="project" value="UniProtKB-SubCell"/>
</dbReference>
<evidence type="ECO:0000256" key="4">
    <source>
        <dbReference type="ARBA" id="ARBA00022989"/>
    </source>
</evidence>
<name>A0A061GYP2_THECC</name>
<dbReference type="GO" id="GO:0015012">
    <property type="term" value="P:heparan sulfate proteoglycan biosynthetic process"/>
    <property type="evidence" value="ECO:0000318"/>
    <property type="project" value="GO_Central"/>
</dbReference>